<keyword evidence="3" id="KW-0677">Repeat</keyword>
<dbReference type="InterPro" id="IPR015943">
    <property type="entry name" value="WD40/YVTN_repeat-like_dom_sf"/>
</dbReference>
<dbReference type="HOGENOM" id="CLU_005318_0_1_1"/>
<dbReference type="PRINTS" id="PR00320">
    <property type="entry name" value="GPROTEINBRPT"/>
</dbReference>
<dbReference type="Pfam" id="PF04003">
    <property type="entry name" value="Utp12"/>
    <property type="match status" value="1"/>
</dbReference>
<dbReference type="EMBL" id="KK207756">
    <property type="protein sequence ID" value="EZF55180.1"/>
    <property type="molecule type" value="Genomic_DNA"/>
</dbReference>
<evidence type="ECO:0000256" key="4">
    <source>
        <dbReference type="ARBA" id="ARBA00023242"/>
    </source>
</evidence>
<evidence type="ECO:0000259" key="8">
    <source>
        <dbReference type="Pfam" id="PF04003"/>
    </source>
</evidence>
<feature type="compositionally biased region" description="Basic residues" evidence="7">
    <location>
        <begin position="941"/>
        <end position="951"/>
    </location>
</feature>
<dbReference type="InterPro" id="IPR051570">
    <property type="entry name" value="TBC1_cilium_biogenesis"/>
</dbReference>
<dbReference type="Proteomes" id="UP000023758">
    <property type="component" value="Unassembled WGS sequence"/>
</dbReference>
<dbReference type="InterPro" id="IPR001680">
    <property type="entry name" value="WD40_rpt"/>
</dbReference>
<gene>
    <name evidence="9" type="ORF">H103_02189</name>
</gene>
<proteinExistence type="inferred from homology"/>
<feature type="repeat" description="WD" evidence="6">
    <location>
        <begin position="497"/>
        <end position="531"/>
    </location>
</feature>
<evidence type="ECO:0000256" key="5">
    <source>
        <dbReference type="ARBA" id="ARBA00038229"/>
    </source>
</evidence>
<organism evidence="9">
    <name type="scientific">Trichophyton rubrum CBS 288.86</name>
    <dbReference type="NCBI Taxonomy" id="1215330"/>
    <lineage>
        <taxon>Eukaryota</taxon>
        <taxon>Fungi</taxon>
        <taxon>Dikarya</taxon>
        <taxon>Ascomycota</taxon>
        <taxon>Pezizomycotina</taxon>
        <taxon>Eurotiomycetes</taxon>
        <taxon>Eurotiomycetidae</taxon>
        <taxon>Onygenales</taxon>
        <taxon>Arthrodermataceae</taxon>
        <taxon>Trichophyton</taxon>
    </lineage>
</organism>
<dbReference type="GO" id="GO:0034388">
    <property type="term" value="C:Pwp2p-containing subcomplex of 90S preribosome"/>
    <property type="evidence" value="ECO:0007669"/>
    <property type="project" value="TreeGrafter"/>
</dbReference>
<dbReference type="SUPFAM" id="SSF50978">
    <property type="entry name" value="WD40 repeat-like"/>
    <property type="match status" value="2"/>
</dbReference>
<dbReference type="PROSITE" id="PS50294">
    <property type="entry name" value="WD_REPEATS_REGION"/>
    <property type="match status" value="5"/>
</dbReference>
<evidence type="ECO:0000256" key="2">
    <source>
        <dbReference type="ARBA" id="ARBA00022574"/>
    </source>
</evidence>
<dbReference type="GO" id="GO:0032040">
    <property type="term" value="C:small-subunit processome"/>
    <property type="evidence" value="ECO:0007669"/>
    <property type="project" value="TreeGrafter"/>
</dbReference>
<dbReference type="Pfam" id="PF25172">
    <property type="entry name" value="Beta-prop_WDR3_2nd"/>
    <property type="match status" value="1"/>
</dbReference>
<dbReference type="InterPro" id="IPR019775">
    <property type="entry name" value="WD40_repeat_CS"/>
</dbReference>
<dbReference type="PANTHER" id="PTHR19853:SF0">
    <property type="entry name" value="WD REPEAT-CONTAINING PROTEIN 3"/>
    <property type="match status" value="1"/>
</dbReference>
<feature type="repeat" description="WD" evidence="6">
    <location>
        <begin position="416"/>
        <end position="456"/>
    </location>
</feature>
<dbReference type="Pfam" id="PF25173">
    <property type="entry name" value="Beta-prop_WDR3_1st"/>
    <property type="match status" value="1"/>
</dbReference>
<dbReference type="GO" id="GO:0030490">
    <property type="term" value="P:maturation of SSU-rRNA"/>
    <property type="evidence" value="ECO:0007669"/>
    <property type="project" value="TreeGrafter"/>
</dbReference>
<keyword evidence="4" id="KW-0539">Nucleus</keyword>
<dbReference type="InterPro" id="IPR007148">
    <property type="entry name" value="SSU_processome_Utp12"/>
</dbReference>
<evidence type="ECO:0000256" key="6">
    <source>
        <dbReference type="PROSITE-ProRule" id="PRU00221"/>
    </source>
</evidence>
<feature type="repeat" description="WD" evidence="6">
    <location>
        <begin position="596"/>
        <end position="637"/>
    </location>
</feature>
<dbReference type="AlphaFoldDB" id="A0A022W9U2"/>
<accession>A0A022W9U2</accession>
<evidence type="ECO:0000313" key="9">
    <source>
        <dbReference type="EMBL" id="EZF55180.1"/>
    </source>
</evidence>
<feature type="region of interest" description="Disordered" evidence="7">
    <location>
        <begin position="929"/>
        <end position="951"/>
    </location>
</feature>
<name>A0A022W9U2_TRIRU</name>
<evidence type="ECO:0000256" key="3">
    <source>
        <dbReference type="ARBA" id="ARBA00022737"/>
    </source>
</evidence>
<dbReference type="InterPro" id="IPR020472">
    <property type="entry name" value="WD40_PAC1"/>
</dbReference>
<dbReference type="PROSITE" id="PS50082">
    <property type="entry name" value="WD_REPEATS_2"/>
    <property type="match status" value="7"/>
</dbReference>
<evidence type="ECO:0000256" key="7">
    <source>
        <dbReference type="SAM" id="MobiDB-lite"/>
    </source>
</evidence>
<dbReference type="FunFam" id="2.130.10.10:FF:000157">
    <property type="entry name" value="WD repeat domain 3"/>
    <property type="match status" value="1"/>
</dbReference>
<feature type="repeat" description="WD" evidence="6">
    <location>
        <begin position="638"/>
        <end position="675"/>
    </location>
</feature>
<dbReference type="CDD" id="cd00200">
    <property type="entry name" value="WD40"/>
    <property type="match status" value="1"/>
</dbReference>
<comment type="similarity">
    <text evidence="5">Belongs to the WD repeat WDR3/UTP12 family.</text>
</comment>
<keyword evidence="2 6" id="KW-0853">WD repeat</keyword>
<dbReference type="SMART" id="SM00320">
    <property type="entry name" value="WD40"/>
    <property type="match status" value="11"/>
</dbReference>
<feature type="region of interest" description="Disordered" evidence="7">
    <location>
        <begin position="315"/>
        <end position="341"/>
    </location>
</feature>
<feature type="repeat" description="WD" evidence="6">
    <location>
        <begin position="167"/>
        <end position="208"/>
    </location>
</feature>
<dbReference type="GO" id="GO:0030515">
    <property type="term" value="F:snoRNA binding"/>
    <property type="evidence" value="ECO:0007669"/>
    <property type="project" value="TreeGrafter"/>
</dbReference>
<dbReference type="FunFam" id="2.130.10.10:FF:000178">
    <property type="entry name" value="WD repeat domain 3"/>
    <property type="match status" value="1"/>
</dbReference>
<dbReference type="PANTHER" id="PTHR19853">
    <property type="entry name" value="WD REPEAT CONTAINING PROTEIN 3 WDR3"/>
    <property type="match status" value="1"/>
</dbReference>
<feature type="domain" description="Small-subunit processome Utp12" evidence="8">
    <location>
        <begin position="814"/>
        <end position="914"/>
    </location>
</feature>
<dbReference type="PROSITE" id="PS00678">
    <property type="entry name" value="WD_REPEATS_1"/>
    <property type="match status" value="4"/>
</dbReference>
<sequence>MVKSYLKFEASKTFGLVTSASANAVWLKDEKTAGPVRKSGSGRAVVGAGESVLCWDIKKGDLLSKWTDQKCQAQVTAIAQSQTDEDLFAVGYEDGTIRIWDSKLATVMISFNGHKSAITKLVFDAQGTRVASGSKDTDIILWDLVSEVGLVKLRGHTDQITSLHFLTTGAVDDAEALVLSQHNGFLLSTGKDSLIKVWDLSSQHCIETHIAQGNGECWSLGISPDMSGCITGGNEGELRVWSIDANSIREVAGGKAEVNSRKILTDRGNLYRSGKERTLGIHFHPQLDYVALHGSEKSTEIWRIKSDEEVQKSLARKRKRKREKAREKAGEGGTEADVDMDDPTTAASITEVFVPHTVVRTGGKVSSVDWMGLKGLQLLVATANNQLETYGISPAEKKKSKDEGEPDYSHVLSIDIPGHRTDVRSLALSSDDRMVSSASNGSLKIWNVRTETCLRTLDCGYALCSAFLPGDKIVVVGNKNGEIEVFDIASSTLLDTIQAHDGPVWSLQAHPDGKSMVTGSADKTAKFWNFQVVQEEILGTKRTTPKLKLVHTRTLKVTDDILSLRFSPDARLLAVSLLDNTVKVFFVDSLKLFLNLYGHKLPVLNMDISYDSKMIVTCSADKTVRLWGLDFGDCHKSFFAHQDSVMAVAFMPHNKEGDGHNFFSVGKDRVIKYWDGDKFEQILKLGGHHGEIWALAMSHCGEFIVTSSHDKSIRLWEQTDEQIFLEEEREKEMESLYEDNLLKSLDQDEDDEDKAEAVAAGKQTTETLTAGEKIIEALDLGMDDLALLRDAKEKNLPPPTRHPQYLALGNISAERYLLNVIRKIPAASLHDALLVLPFTKLSALFTFVDIWARKGWDIPLTCRVLFFILKTHHTQIVSSKMMKPMLDSIRSHLRRVLDRQKDEMGYNLAALQFIGGQVREKSRSDYVDEEQWGQDEQKQTGVKKRQYVSVA</sequence>
<reference evidence="9" key="1">
    <citation type="submission" date="2014-02" db="EMBL/GenBank/DDBJ databases">
        <title>The Genome Sequence of Trichophyton rubrum (morphotype fischeri) CBS 288.86.</title>
        <authorList>
            <consortium name="The Broad Institute Genomics Platform"/>
            <person name="Cuomo C.A."/>
            <person name="White T.C."/>
            <person name="Graser Y."/>
            <person name="Martinez-Rossi N."/>
            <person name="Heitman J."/>
            <person name="Young S.K."/>
            <person name="Zeng Q."/>
            <person name="Gargeya S."/>
            <person name="Abouelleil A."/>
            <person name="Alvarado L."/>
            <person name="Chapman S.B."/>
            <person name="Gainer-Dewar J."/>
            <person name="Goldberg J."/>
            <person name="Griggs A."/>
            <person name="Gujja S."/>
            <person name="Hansen M."/>
            <person name="Howarth C."/>
            <person name="Imamovic A."/>
            <person name="Larimer J."/>
            <person name="Martinez D."/>
            <person name="Murphy C."/>
            <person name="Pearson M.D."/>
            <person name="Persinoti G."/>
            <person name="Poon T."/>
            <person name="Priest M."/>
            <person name="Roberts A.D."/>
            <person name="Saif S."/>
            <person name="Shea T.D."/>
            <person name="Sykes S.N."/>
            <person name="Wortman J."/>
            <person name="Nusbaum C."/>
            <person name="Birren B."/>
        </authorList>
    </citation>
    <scope>NUCLEOTIDE SEQUENCE [LARGE SCALE GENOMIC DNA]</scope>
    <source>
        <strain evidence="9">CBS 288.86</strain>
    </source>
</reference>
<feature type="repeat" description="WD" evidence="6">
    <location>
        <begin position="685"/>
        <end position="717"/>
    </location>
</feature>
<feature type="repeat" description="WD" evidence="6">
    <location>
        <begin position="111"/>
        <end position="144"/>
    </location>
</feature>
<dbReference type="OrthoDB" id="407922at2759"/>
<comment type="subcellular location">
    <subcellularLocation>
        <location evidence="1">Nucleus</location>
        <location evidence="1">Nucleolus</location>
    </subcellularLocation>
</comment>
<dbReference type="InterPro" id="IPR036322">
    <property type="entry name" value="WD40_repeat_dom_sf"/>
</dbReference>
<evidence type="ECO:0000256" key="1">
    <source>
        <dbReference type="ARBA" id="ARBA00004604"/>
    </source>
</evidence>
<protein>
    <recommendedName>
        <fullName evidence="8">Small-subunit processome Utp12 domain-containing protein</fullName>
    </recommendedName>
</protein>
<dbReference type="Gene3D" id="2.130.10.10">
    <property type="entry name" value="YVTN repeat-like/Quinoprotein amine dehydrogenase"/>
    <property type="match status" value="5"/>
</dbReference>